<dbReference type="AlphaFoldDB" id="A0A9E7H6Z4"/>
<evidence type="ECO:0000256" key="1">
    <source>
        <dbReference type="SAM" id="MobiDB-lite"/>
    </source>
</evidence>
<evidence type="ECO:0000313" key="2">
    <source>
        <dbReference type="EMBL" id="URE24669.1"/>
    </source>
</evidence>
<gene>
    <name evidence="2" type="ORF">MUK42_35008</name>
</gene>
<dbReference type="EMBL" id="CP097510">
    <property type="protein sequence ID" value="URE24669.1"/>
    <property type="molecule type" value="Genomic_DNA"/>
</dbReference>
<evidence type="ECO:0000313" key="3">
    <source>
        <dbReference type="Proteomes" id="UP001055439"/>
    </source>
</evidence>
<dbReference type="OrthoDB" id="1435597at2759"/>
<sequence>MVPADQFLPLSVAVLSWIKFSAVMGRADAEIVRCVLGYLVMHLHPLKRICVRGIKANHQKISKLSHQEAALNLNMFTAEEFDELVVPMTMLGHSGTGVSMLRDLEAATDPADVLSKLVDSSSARSRTHVERCESHSTDRITSNLDTCTLKSPHDTRRPSVIGDMPSRAHTVTGCAGICELLKAPLSLSLSLESSVLINKRRKQHRSGVSHRRASLPPFPSV</sequence>
<name>A0A9E7H6Z4_9LILI</name>
<organism evidence="2 3">
    <name type="scientific">Musa troglodytarum</name>
    <name type="common">fe'i banana</name>
    <dbReference type="NCBI Taxonomy" id="320322"/>
    <lineage>
        <taxon>Eukaryota</taxon>
        <taxon>Viridiplantae</taxon>
        <taxon>Streptophyta</taxon>
        <taxon>Embryophyta</taxon>
        <taxon>Tracheophyta</taxon>
        <taxon>Spermatophyta</taxon>
        <taxon>Magnoliopsida</taxon>
        <taxon>Liliopsida</taxon>
        <taxon>Zingiberales</taxon>
        <taxon>Musaceae</taxon>
        <taxon>Musa</taxon>
    </lineage>
</organism>
<feature type="region of interest" description="Disordered" evidence="1">
    <location>
        <begin position="199"/>
        <end position="221"/>
    </location>
</feature>
<reference evidence="2" key="1">
    <citation type="submission" date="2022-05" db="EMBL/GenBank/DDBJ databases">
        <title>The Musa troglodytarum L. genome provides insights into the mechanism of non-climacteric behaviour and enrichment of carotenoids.</title>
        <authorList>
            <person name="Wang J."/>
        </authorList>
    </citation>
    <scope>NUCLEOTIDE SEQUENCE</scope>
    <source>
        <tissue evidence="2">Leaf</tissue>
    </source>
</reference>
<feature type="compositionally biased region" description="Basic residues" evidence="1">
    <location>
        <begin position="199"/>
        <end position="213"/>
    </location>
</feature>
<dbReference type="Proteomes" id="UP001055439">
    <property type="component" value="Chromosome 8"/>
</dbReference>
<keyword evidence="3" id="KW-1185">Reference proteome</keyword>
<accession>A0A9E7H6Z4</accession>
<proteinExistence type="predicted"/>
<protein>
    <submittedName>
        <fullName evidence="2">Basic region leucine zipper</fullName>
    </submittedName>
</protein>